<dbReference type="InParanoid" id="A0A3Q7GXI5"/>
<accession>A0A3Q7GXI5</accession>
<reference evidence="1" key="2">
    <citation type="submission" date="2019-01" db="UniProtKB">
        <authorList>
            <consortium name="EnsemblPlants"/>
        </authorList>
    </citation>
    <scope>IDENTIFICATION</scope>
    <source>
        <strain evidence="1">cv. Heinz 1706</strain>
    </source>
</reference>
<sequence>MTRTFTSYTLYKRSESPNNSGFSKSPLYSNPCTLVLPLLTQKSLNSDSLLSKFRHQQQIHLVYLLRICDYLFLPLSGFNDISVTKVATLLMAMAILQKNFY</sequence>
<reference evidence="1" key="1">
    <citation type="journal article" date="2012" name="Nature">
        <title>The tomato genome sequence provides insights into fleshy fruit evolution.</title>
        <authorList>
            <consortium name="Tomato Genome Consortium"/>
        </authorList>
    </citation>
    <scope>NUCLEOTIDE SEQUENCE [LARGE SCALE GENOMIC DNA]</scope>
    <source>
        <strain evidence="1">cv. Heinz 1706</strain>
    </source>
</reference>
<dbReference type="EnsemblPlants" id="Solyc06g069445.1.1">
    <property type="protein sequence ID" value="Solyc06g069445.1.1"/>
    <property type="gene ID" value="Solyc06g069445.1"/>
</dbReference>
<dbReference type="AlphaFoldDB" id="A0A3Q7GXI5"/>
<evidence type="ECO:0000313" key="1">
    <source>
        <dbReference type="EnsemblPlants" id="Solyc06g069445.1.1"/>
    </source>
</evidence>
<keyword evidence="2" id="KW-1185">Reference proteome</keyword>
<evidence type="ECO:0000313" key="2">
    <source>
        <dbReference type="Proteomes" id="UP000004994"/>
    </source>
</evidence>
<protein>
    <submittedName>
        <fullName evidence="1">Uncharacterized protein</fullName>
    </submittedName>
</protein>
<proteinExistence type="predicted"/>
<organism evidence="1">
    <name type="scientific">Solanum lycopersicum</name>
    <name type="common">Tomato</name>
    <name type="synonym">Lycopersicon esculentum</name>
    <dbReference type="NCBI Taxonomy" id="4081"/>
    <lineage>
        <taxon>Eukaryota</taxon>
        <taxon>Viridiplantae</taxon>
        <taxon>Streptophyta</taxon>
        <taxon>Embryophyta</taxon>
        <taxon>Tracheophyta</taxon>
        <taxon>Spermatophyta</taxon>
        <taxon>Magnoliopsida</taxon>
        <taxon>eudicotyledons</taxon>
        <taxon>Gunneridae</taxon>
        <taxon>Pentapetalae</taxon>
        <taxon>asterids</taxon>
        <taxon>lamiids</taxon>
        <taxon>Solanales</taxon>
        <taxon>Solanaceae</taxon>
        <taxon>Solanoideae</taxon>
        <taxon>Solaneae</taxon>
        <taxon>Solanum</taxon>
        <taxon>Solanum subgen. Lycopersicon</taxon>
    </lineage>
</organism>
<dbReference type="Gramene" id="Solyc06g069445.1.1">
    <property type="protein sequence ID" value="Solyc06g069445.1.1"/>
    <property type="gene ID" value="Solyc06g069445.1"/>
</dbReference>
<dbReference type="Proteomes" id="UP000004994">
    <property type="component" value="Chromosome 6"/>
</dbReference>
<name>A0A3Q7GXI5_SOLLC</name>